<accession>A0A7Y9ZLX1</accession>
<reference evidence="2 3" key="1">
    <citation type="submission" date="2020-07" db="EMBL/GenBank/DDBJ databases">
        <title>Sequencing the genomes of 1000 actinobacteria strains.</title>
        <authorList>
            <person name="Klenk H.-P."/>
        </authorList>
    </citation>
    <scope>NUCLEOTIDE SEQUENCE [LARGE SCALE GENOMIC DNA]</scope>
    <source>
        <strain evidence="2 3">DSM 15131</strain>
    </source>
</reference>
<name>A0A7Y9ZLX1_9ACTN</name>
<dbReference type="AlphaFoldDB" id="A0A7Y9ZLX1"/>
<protein>
    <submittedName>
        <fullName evidence="2">Uncharacterized protein</fullName>
    </submittedName>
</protein>
<sequence>MTKPLPRDATWTDYVNAHGGSEASGWWVTLRWYADSEHPRPEVVGPYSSHRQAVAAMQDSLLIDGFAEDTNRDEWLDDVYVDPVPASIARMCADYGNRVTLIDPGDPNHFGDLDSEPTAPDRSGRLQAGVLHATRPQTNGRAAGEGPDPAERSPGPPGV</sequence>
<gene>
    <name evidence="2" type="ORF">BJ993_005068</name>
</gene>
<evidence type="ECO:0000313" key="3">
    <source>
        <dbReference type="Proteomes" id="UP000562045"/>
    </source>
</evidence>
<organism evidence="2 3">
    <name type="scientific">Nocardioides aromaticivorans</name>
    <dbReference type="NCBI Taxonomy" id="200618"/>
    <lineage>
        <taxon>Bacteria</taxon>
        <taxon>Bacillati</taxon>
        <taxon>Actinomycetota</taxon>
        <taxon>Actinomycetes</taxon>
        <taxon>Propionibacteriales</taxon>
        <taxon>Nocardioidaceae</taxon>
        <taxon>Nocardioides</taxon>
    </lineage>
</organism>
<feature type="region of interest" description="Disordered" evidence="1">
    <location>
        <begin position="104"/>
        <end position="159"/>
    </location>
</feature>
<dbReference type="RefSeq" id="WP_179652921.1">
    <property type="nucleotide sequence ID" value="NZ_JACBZM010000002.1"/>
</dbReference>
<dbReference type="Proteomes" id="UP000562045">
    <property type="component" value="Unassembled WGS sequence"/>
</dbReference>
<evidence type="ECO:0000313" key="2">
    <source>
        <dbReference type="EMBL" id="NYI47922.1"/>
    </source>
</evidence>
<comment type="caution">
    <text evidence="2">The sequence shown here is derived from an EMBL/GenBank/DDBJ whole genome shotgun (WGS) entry which is preliminary data.</text>
</comment>
<proteinExistence type="predicted"/>
<evidence type="ECO:0000256" key="1">
    <source>
        <dbReference type="SAM" id="MobiDB-lite"/>
    </source>
</evidence>
<dbReference type="EMBL" id="JACBZM010000002">
    <property type="protein sequence ID" value="NYI47922.1"/>
    <property type="molecule type" value="Genomic_DNA"/>
</dbReference>